<comment type="caution">
    <text evidence="7">The sequence shown here is derived from an EMBL/GenBank/DDBJ whole genome shotgun (WGS) entry which is preliminary data.</text>
</comment>
<reference evidence="7 8" key="1">
    <citation type="submission" date="2020-04" db="EMBL/GenBank/DDBJ databases">
        <title>Novel species.</title>
        <authorList>
            <person name="Teo W.F.A."/>
            <person name="Lipun K."/>
            <person name="Srisuk N."/>
            <person name="Duangmal K."/>
        </authorList>
    </citation>
    <scope>NUCLEOTIDE SEQUENCE [LARGE SCALE GENOMIC DNA]</scope>
    <source>
        <strain evidence="7 8">K13G38</strain>
    </source>
</reference>
<protein>
    <recommendedName>
        <fullName evidence="9">GPR1/FUN34/yaaH family protein</fullName>
    </recommendedName>
</protein>
<feature type="transmembrane region" description="Helical" evidence="6">
    <location>
        <begin position="182"/>
        <end position="202"/>
    </location>
</feature>
<keyword evidence="8" id="KW-1185">Reference proteome</keyword>
<feature type="transmembrane region" description="Helical" evidence="6">
    <location>
        <begin position="65"/>
        <end position="89"/>
    </location>
</feature>
<accession>A0ABX1JFP8</accession>
<comment type="similarity">
    <text evidence="2">Belongs to the acetate uptake transporter (AceTr) (TC 2.A.96) family.</text>
</comment>
<feature type="transmembrane region" description="Helical" evidence="6">
    <location>
        <begin position="133"/>
        <end position="151"/>
    </location>
</feature>
<dbReference type="Proteomes" id="UP000715441">
    <property type="component" value="Unassembled WGS sequence"/>
</dbReference>
<keyword evidence="5 6" id="KW-0472">Membrane</keyword>
<evidence type="ECO:0000256" key="2">
    <source>
        <dbReference type="ARBA" id="ARBA00005587"/>
    </source>
</evidence>
<dbReference type="InterPro" id="IPR000791">
    <property type="entry name" value="Gpr1/Fun34/SatP-like"/>
</dbReference>
<feature type="transmembrane region" description="Helical" evidence="6">
    <location>
        <begin position="96"/>
        <end position="121"/>
    </location>
</feature>
<proteinExistence type="inferred from homology"/>
<evidence type="ECO:0000313" key="8">
    <source>
        <dbReference type="Proteomes" id="UP000715441"/>
    </source>
</evidence>
<gene>
    <name evidence="7" type="ORF">HFP15_35745</name>
</gene>
<evidence type="ECO:0000313" key="7">
    <source>
        <dbReference type="EMBL" id="NKQ58219.1"/>
    </source>
</evidence>
<evidence type="ECO:0000256" key="5">
    <source>
        <dbReference type="ARBA" id="ARBA00023136"/>
    </source>
</evidence>
<evidence type="ECO:0000256" key="1">
    <source>
        <dbReference type="ARBA" id="ARBA00004141"/>
    </source>
</evidence>
<dbReference type="Pfam" id="PF01184">
    <property type="entry name" value="Gpr1_Fun34_YaaH"/>
    <property type="match status" value="1"/>
</dbReference>
<dbReference type="InterPro" id="IPR051633">
    <property type="entry name" value="AceTr"/>
</dbReference>
<keyword evidence="3 6" id="KW-0812">Transmembrane</keyword>
<dbReference type="EMBL" id="JAAXLS010000051">
    <property type="protein sequence ID" value="NKQ58219.1"/>
    <property type="molecule type" value="Genomic_DNA"/>
</dbReference>
<feature type="transmembrane region" description="Helical" evidence="6">
    <location>
        <begin position="158"/>
        <end position="176"/>
    </location>
</feature>
<evidence type="ECO:0008006" key="9">
    <source>
        <dbReference type="Google" id="ProtNLM"/>
    </source>
</evidence>
<evidence type="ECO:0000256" key="3">
    <source>
        <dbReference type="ARBA" id="ARBA00022692"/>
    </source>
</evidence>
<dbReference type="PANTHER" id="PTHR31123">
    <property type="entry name" value="ACCUMULATION OF DYADS PROTEIN 2-RELATED"/>
    <property type="match status" value="1"/>
</dbReference>
<name>A0ABX1JFP8_9PSEU</name>
<evidence type="ECO:0000256" key="4">
    <source>
        <dbReference type="ARBA" id="ARBA00022989"/>
    </source>
</evidence>
<keyword evidence="4 6" id="KW-1133">Transmembrane helix</keyword>
<evidence type="ECO:0000256" key="6">
    <source>
        <dbReference type="SAM" id="Phobius"/>
    </source>
</evidence>
<feature type="transmembrane region" description="Helical" evidence="6">
    <location>
        <begin position="39"/>
        <end position="59"/>
    </location>
</feature>
<dbReference type="PANTHER" id="PTHR31123:SF1">
    <property type="entry name" value="ACCUMULATION OF DYADS PROTEIN 2-RELATED"/>
    <property type="match status" value="1"/>
</dbReference>
<organism evidence="7 8">
    <name type="scientific">Amycolatopsis acididurans</name>
    <dbReference type="NCBI Taxonomy" id="2724524"/>
    <lineage>
        <taxon>Bacteria</taxon>
        <taxon>Bacillati</taxon>
        <taxon>Actinomycetota</taxon>
        <taxon>Actinomycetes</taxon>
        <taxon>Pseudonocardiales</taxon>
        <taxon>Pseudonocardiaceae</taxon>
        <taxon>Amycolatopsis</taxon>
    </lineage>
</organism>
<dbReference type="RefSeq" id="WP_168521843.1">
    <property type="nucleotide sequence ID" value="NZ_JAAXLS010000051.1"/>
</dbReference>
<comment type="subcellular location">
    <subcellularLocation>
        <location evidence="1">Membrane</location>
        <topology evidence="1">Multi-pass membrane protein</topology>
    </subcellularLocation>
</comment>
<sequence>MTTISDRATDTAIISPDEDNITTDSPAPAVNPLRGNPGVVGVPTVIAGAIGLGLINIGALPGGAVGATLAIVSTCTAIGLLITTIWAAALGQNASASLFAVFLGFYGSYAALALGMTHGWFGTSAASATEAQVAWLWCWLITIIMVTLVTLRLPSSFTLLLGLVDVALAALLAGTLTGSTSLIRVGGVIVFAFVAVAVYLYADLMFTETGGRGLPLGRPLITR</sequence>